<dbReference type="AlphaFoldDB" id="J3L1F1"/>
<dbReference type="Gramene" id="OB01G30570.1">
    <property type="protein sequence ID" value="OB01G30570.1"/>
    <property type="gene ID" value="OB01G30570"/>
</dbReference>
<dbReference type="HOGENOM" id="CLU_2982233_0_0_1"/>
<accession>J3L1F1</accession>
<evidence type="ECO:0000313" key="1">
    <source>
        <dbReference type="EnsemblPlants" id="OB01G30570.1"/>
    </source>
</evidence>
<dbReference type="EnsemblPlants" id="OB01G30570.1">
    <property type="protein sequence ID" value="OB01G30570.1"/>
    <property type="gene ID" value="OB01G30570"/>
</dbReference>
<organism evidence="1">
    <name type="scientific">Oryza brachyantha</name>
    <name type="common">malo sina</name>
    <dbReference type="NCBI Taxonomy" id="4533"/>
    <lineage>
        <taxon>Eukaryota</taxon>
        <taxon>Viridiplantae</taxon>
        <taxon>Streptophyta</taxon>
        <taxon>Embryophyta</taxon>
        <taxon>Tracheophyta</taxon>
        <taxon>Spermatophyta</taxon>
        <taxon>Magnoliopsida</taxon>
        <taxon>Liliopsida</taxon>
        <taxon>Poales</taxon>
        <taxon>Poaceae</taxon>
        <taxon>BOP clade</taxon>
        <taxon>Oryzoideae</taxon>
        <taxon>Oryzeae</taxon>
        <taxon>Oryzinae</taxon>
        <taxon>Oryza</taxon>
    </lineage>
</organism>
<dbReference type="Proteomes" id="UP000006038">
    <property type="component" value="Chromosome 1"/>
</dbReference>
<reference evidence="1" key="2">
    <citation type="submission" date="2013-04" db="UniProtKB">
        <authorList>
            <consortium name="EnsemblPlants"/>
        </authorList>
    </citation>
    <scope>IDENTIFICATION</scope>
</reference>
<protein>
    <submittedName>
        <fullName evidence="1">Uncharacterized protein</fullName>
    </submittedName>
</protein>
<evidence type="ECO:0000313" key="2">
    <source>
        <dbReference type="Proteomes" id="UP000006038"/>
    </source>
</evidence>
<proteinExistence type="predicted"/>
<name>J3L1F1_ORYBR</name>
<sequence>MNTFALFRDEVHKDMDKDVVAKAALDPKFRAAVAAAVASYVREQGGGAGELFNLAPRC</sequence>
<reference evidence="1" key="1">
    <citation type="journal article" date="2013" name="Nat. Commun.">
        <title>Whole-genome sequencing of Oryza brachyantha reveals mechanisms underlying Oryza genome evolution.</title>
        <authorList>
            <person name="Chen J."/>
            <person name="Huang Q."/>
            <person name="Gao D."/>
            <person name="Wang J."/>
            <person name="Lang Y."/>
            <person name="Liu T."/>
            <person name="Li B."/>
            <person name="Bai Z."/>
            <person name="Luis Goicoechea J."/>
            <person name="Liang C."/>
            <person name="Chen C."/>
            <person name="Zhang W."/>
            <person name="Sun S."/>
            <person name="Liao Y."/>
            <person name="Zhang X."/>
            <person name="Yang L."/>
            <person name="Song C."/>
            <person name="Wang M."/>
            <person name="Shi J."/>
            <person name="Liu G."/>
            <person name="Liu J."/>
            <person name="Zhou H."/>
            <person name="Zhou W."/>
            <person name="Yu Q."/>
            <person name="An N."/>
            <person name="Chen Y."/>
            <person name="Cai Q."/>
            <person name="Wang B."/>
            <person name="Liu B."/>
            <person name="Min J."/>
            <person name="Huang Y."/>
            <person name="Wu H."/>
            <person name="Li Z."/>
            <person name="Zhang Y."/>
            <person name="Yin Y."/>
            <person name="Song W."/>
            <person name="Jiang J."/>
            <person name="Jackson S.A."/>
            <person name="Wing R.A."/>
            <person name="Wang J."/>
            <person name="Chen M."/>
        </authorList>
    </citation>
    <scope>NUCLEOTIDE SEQUENCE [LARGE SCALE GENOMIC DNA]</scope>
    <source>
        <strain evidence="1">cv. IRGC 101232</strain>
    </source>
</reference>
<keyword evidence="2" id="KW-1185">Reference proteome</keyword>